<keyword evidence="9" id="KW-1185">Reference proteome</keyword>
<sequence length="222" mass="24109">MDKTALRNAATVIVLRDATTRPRVLMGQRGKDAAFMPSKFVFPGGAVDAVDAAIPLATQPAPVCAAALARDSDLAPALLVAAATRELWEETGLLIGAPDVRAGTMDKPQGWRGYLGTGHLPDGTDLTFLFRAITPPGRPRRFDARFFLVEAGALRNDPDDFSRAEEELGHLHWVPLDEVRGYDMPFITEVVLAELAARLDGRAAPGVPFFDNRTDISRFSRL</sequence>
<keyword evidence="5" id="KW-0460">Magnesium</keyword>
<dbReference type="Proteomes" id="UP000245708">
    <property type="component" value="Unassembled WGS sequence"/>
</dbReference>
<reference evidence="8 9" key="1">
    <citation type="submission" date="2018-05" db="EMBL/GenBank/DDBJ databases">
        <title>Genomic Encyclopedia of Type Strains, Phase IV (KMG-IV): sequencing the most valuable type-strain genomes for metagenomic binning, comparative biology and taxonomic classification.</title>
        <authorList>
            <person name="Goeker M."/>
        </authorList>
    </citation>
    <scope>NUCLEOTIDE SEQUENCE [LARGE SCALE GENOMIC DNA]</scope>
    <source>
        <strain evidence="8 9">DSM 16097</strain>
    </source>
</reference>
<evidence type="ECO:0000259" key="7">
    <source>
        <dbReference type="PROSITE" id="PS51462"/>
    </source>
</evidence>
<name>A0A316GIS3_9RHOB</name>
<dbReference type="Gene3D" id="3.90.79.10">
    <property type="entry name" value="Nucleoside Triphosphate Pyrophosphohydrolase"/>
    <property type="match status" value="1"/>
</dbReference>
<dbReference type="PANTHER" id="PTHR12318:SF0">
    <property type="entry name" value="ACYL-COENZYME A DIPHOSPHATASE NUDT19"/>
    <property type="match status" value="1"/>
</dbReference>
<dbReference type="InterPro" id="IPR000086">
    <property type="entry name" value="NUDIX_hydrolase_dom"/>
</dbReference>
<dbReference type="SUPFAM" id="SSF55811">
    <property type="entry name" value="Nudix"/>
    <property type="match status" value="1"/>
</dbReference>
<dbReference type="EMBL" id="QGGW01000004">
    <property type="protein sequence ID" value="PWK60680.1"/>
    <property type="molecule type" value="Genomic_DNA"/>
</dbReference>
<keyword evidence="3" id="KW-0479">Metal-binding</keyword>
<keyword evidence="4" id="KW-0378">Hydrolase</keyword>
<dbReference type="InterPro" id="IPR015797">
    <property type="entry name" value="NUDIX_hydrolase-like_dom_sf"/>
</dbReference>
<evidence type="ECO:0000256" key="6">
    <source>
        <dbReference type="ARBA" id="ARBA00023211"/>
    </source>
</evidence>
<organism evidence="8 9">
    <name type="scientific">Roseicyclus mahoneyensis</name>
    <dbReference type="NCBI Taxonomy" id="164332"/>
    <lineage>
        <taxon>Bacteria</taxon>
        <taxon>Pseudomonadati</taxon>
        <taxon>Pseudomonadota</taxon>
        <taxon>Alphaproteobacteria</taxon>
        <taxon>Rhodobacterales</taxon>
        <taxon>Roseobacteraceae</taxon>
        <taxon>Roseicyclus</taxon>
    </lineage>
</organism>
<evidence type="ECO:0000256" key="3">
    <source>
        <dbReference type="ARBA" id="ARBA00022723"/>
    </source>
</evidence>
<evidence type="ECO:0000313" key="8">
    <source>
        <dbReference type="EMBL" id="PWK60680.1"/>
    </source>
</evidence>
<gene>
    <name evidence="8" type="ORF">C7455_104318</name>
</gene>
<feature type="domain" description="Nudix hydrolase" evidence="7">
    <location>
        <begin position="5"/>
        <end position="196"/>
    </location>
</feature>
<keyword evidence="6" id="KW-0464">Manganese</keyword>
<dbReference type="GO" id="GO:0016818">
    <property type="term" value="F:hydrolase activity, acting on acid anhydrides, in phosphorus-containing anhydrides"/>
    <property type="evidence" value="ECO:0007669"/>
    <property type="project" value="InterPro"/>
</dbReference>
<comment type="cofactor">
    <cofactor evidence="2">
        <name>Mg(2+)</name>
        <dbReference type="ChEBI" id="CHEBI:18420"/>
    </cofactor>
</comment>
<comment type="caution">
    <text evidence="8">The sequence shown here is derived from an EMBL/GenBank/DDBJ whole genome shotgun (WGS) entry which is preliminary data.</text>
</comment>
<dbReference type="AlphaFoldDB" id="A0A316GIS3"/>
<dbReference type="PANTHER" id="PTHR12318">
    <property type="entry name" value="TESTOSTERONE-REGULATED PROTEIN RP2"/>
    <property type="match status" value="1"/>
</dbReference>
<dbReference type="InterPro" id="IPR039121">
    <property type="entry name" value="NUDT19"/>
</dbReference>
<dbReference type="PROSITE" id="PS51462">
    <property type="entry name" value="NUDIX"/>
    <property type="match status" value="1"/>
</dbReference>
<comment type="cofactor">
    <cofactor evidence="1">
        <name>Mn(2+)</name>
        <dbReference type="ChEBI" id="CHEBI:29035"/>
    </cofactor>
</comment>
<dbReference type="GO" id="GO:0046872">
    <property type="term" value="F:metal ion binding"/>
    <property type="evidence" value="ECO:0007669"/>
    <property type="project" value="UniProtKB-KW"/>
</dbReference>
<evidence type="ECO:0000256" key="2">
    <source>
        <dbReference type="ARBA" id="ARBA00001946"/>
    </source>
</evidence>
<evidence type="ECO:0000313" key="9">
    <source>
        <dbReference type="Proteomes" id="UP000245708"/>
    </source>
</evidence>
<proteinExistence type="predicted"/>
<evidence type="ECO:0000256" key="4">
    <source>
        <dbReference type="ARBA" id="ARBA00022801"/>
    </source>
</evidence>
<accession>A0A316GIS3</accession>
<protein>
    <submittedName>
        <fullName evidence="8">8-oxo-dGTP pyrophosphatase MutT (NUDIX family)</fullName>
    </submittedName>
</protein>
<evidence type="ECO:0000256" key="5">
    <source>
        <dbReference type="ARBA" id="ARBA00022842"/>
    </source>
</evidence>
<evidence type="ECO:0000256" key="1">
    <source>
        <dbReference type="ARBA" id="ARBA00001936"/>
    </source>
</evidence>